<dbReference type="Proteomes" id="UP001224775">
    <property type="component" value="Unassembled WGS sequence"/>
</dbReference>
<dbReference type="GO" id="GO:0051082">
    <property type="term" value="F:unfolded protein binding"/>
    <property type="evidence" value="ECO:0007669"/>
    <property type="project" value="TreeGrafter"/>
</dbReference>
<dbReference type="InterPro" id="IPR039131">
    <property type="entry name" value="NDUFAF1"/>
</dbReference>
<dbReference type="AlphaFoldDB" id="A0AAD8YAN8"/>
<protein>
    <submittedName>
        <fullName evidence="4">CIA30-like protein</fullName>
    </submittedName>
</protein>
<gene>
    <name evidence="4" type="ORF">QTG54_007429</name>
</gene>
<keyword evidence="5" id="KW-1185">Reference proteome</keyword>
<organism evidence="4 5">
    <name type="scientific">Skeletonema marinoi</name>
    <dbReference type="NCBI Taxonomy" id="267567"/>
    <lineage>
        <taxon>Eukaryota</taxon>
        <taxon>Sar</taxon>
        <taxon>Stramenopiles</taxon>
        <taxon>Ochrophyta</taxon>
        <taxon>Bacillariophyta</taxon>
        <taxon>Coscinodiscophyceae</taxon>
        <taxon>Thalassiosirophycidae</taxon>
        <taxon>Thalassiosirales</taxon>
        <taxon>Skeletonemataceae</taxon>
        <taxon>Skeletonema</taxon>
        <taxon>Skeletonema marinoi-dohrnii complex</taxon>
    </lineage>
</organism>
<keyword evidence="2" id="KW-0732">Signal</keyword>
<dbReference type="InterPro" id="IPR013857">
    <property type="entry name" value="NADH-UbQ_OxRdtase-assoc_prot30"/>
</dbReference>
<dbReference type="Pfam" id="PF08547">
    <property type="entry name" value="CIA30"/>
    <property type="match status" value="1"/>
</dbReference>
<proteinExistence type="inferred from homology"/>
<evidence type="ECO:0000313" key="5">
    <source>
        <dbReference type="Proteomes" id="UP001224775"/>
    </source>
</evidence>
<feature type="chain" id="PRO_5041915916" evidence="2">
    <location>
        <begin position="27"/>
        <end position="315"/>
    </location>
</feature>
<dbReference type="SUPFAM" id="SSF49785">
    <property type="entry name" value="Galactose-binding domain-like"/>
    <property type="match status" value="1"/>
</dbReference>
<feature type="signal peptide" evidence="2">
    <location>
        <begin position="1"/>
        <end position="26"/>
    </location>
</feature>
<dbReference type="InterPro" id="IPR008979">
    <property type="entry name" value="Galactose-bd-like_sf"/>
</dbReference>
<dbReference type="EMBL" id="JATAAI010000012">
    <property type="protein sequence ID" value="KAK1741856.1"/>
    <property type="molecule type" value="Genomic_DNA"/>
</dbReference>
<dbReference type="PANTHER" id="PTHR13194:SF19">
    <property type="entry name" value="NAD(P)-BINDING ROSSMANN-FOLD SUPERFAMILY PROTEIN"/>
    <property type="match status" value="1"/>
</dbReference>
<dbReference type="GO" id="GO:0010257">
    <property type="term" value="P:NADH dehydrogenase complex assembly"/>
    <property type="evidence" value="ECO:0007669"/>
    <property type="project" value="TreeGrafter"/>
</dbReference>
<comment type="similarity">
    <text evidence="1">Belongs to the CIA30 family.</text>
</comment>
<evidence type="ECO:0000256" key="1">
    <source>
        <dbReference type="ARBA" id="ARBA00007884"/>
    </source>
</evidence>
<evidence type="ECO:0000256" key="2">
    <source>
        <dbReference type="SAM" id="SignalP"/>
    </source>
</evidence>
<evidence type="ECO:0000313" key="4">
    <source>
        <dbReference type="EMBL" id="KAK1741856.1"/>
    </source>
</evidence>
<feature type="domain" description="NADH:ubiquinone oxidoreductase intermediate-associated protein 30" evidence="3">
    <location>
        <begin position="160"/>
        <end position="307"/>
    </location>
</feature>
<dbReference type="PANTHER" id="PTHR13194">
    <property type="entry name" value="COMPLEX I INTERMEDIATE-ASSOCIATED PROTEIN 30"/>
    <property type="match status" value="1"/>
</dbReference>
<reference evidence="4" key="1">
    <citation type="submission" date="2023-06" db="EMBL/GenBank/DDBJ databases">
        <title>Survivors Of The Sea: Transcriptome response of Skeletonema marinoi to long-term dormancy.</title>
        <authorList>
            <person name="Pinder M.I.M."/>
            <person name="Kourtchenko O."/>
            <person name="Robertson E.K."/>
            <person name="Larsson T."/>
            <person name="Maumus F."/>
            <person name="Osuna-Cruz C.M."/>
            <person name="Vancaester E."/>
            <person name="Stenow R."/>
            <person name="Vandepoele K."/>
            <person name="Ploug H."/>
            <person name="Bruchert V."/>
            <person name="Godhe A."/>
            <person name="Topel M."/>
        </authorList>
    </citation>
    <scope>NUCLEOTIDE SEQUENCE</scope>
    <source>
        <strain evidence="4">R05AC</strain>
    </source>
</reference>
<evidence type="ECO:0000259" key="3">
    <source>
        <dbReference type="Pfam" id="PF08547"/>
    </source>
</evidence>
<comment type="caution">
    <text evidence="4">The sequence shown here is derived from an EMBL/GenBank/DDBJ whole genome shotgun (WGS) entry which is preliminary data.</text>
</comment>
<accession>A0AAD8YAN8</accession>
<name>A0AAD8YAN8_9STRA</name>
<sequence length="315" mass="34879">MHSSITMKVTLRAYLLFTATCSSARAFYNPHSPSSPSTFLNMSTTSPSTNLSQAKQLISKAISIGAPAYNAGDINKCATVYQDTAKEITSLGIPSALQSELLAEIDNNETSNDNAKAWALRRIFDSIVDYTLPLTPSPEPTIPSVTLEPFTQTQLPNEPLGVMDNVMGGISRGSWISKANTFFGETSLANNGGFASLRWRFPQKQNWSYAKGIYIKGLRHSKPMEHTFRIILKDDNCERVRLANYKVVFANPDQVQDQPLLIPFTEFDQMEQMGNSLVGSPSFNPMVVTEIGIMAIKPTVVGEFQLEFEEWGLYV</sequence>